<dbReference type="EMBL" id="CAJNNV010011357">
    <property type="protein sequence ID" value="CAE8599652.1"/>
    <property type="molecule type" value="Genomic_DNA"/>
</dbReference>
<evidence type="ECO:0000313" key="2">
    <source>
        <dbReference type="Proteomes" id="UP000654075"/>
    </source>
</evidence>
<proteinExistence type="predicted"/>
<accession>A0A813EC02</accession>
<dbReference type="Proteomes" id="UP000654075">
    <property type="component" value="Unassembled WGS sequence"/>
</dbReference>
<organism evidence="1 2">
    <name type="scientific">Polarella glacialis</name>
    <name type="common">Dinoflagellate</name>
    <dbReference type="NCBI Taxonomy" id="89957"/>
    <lineage>
        <taxon>Eukaryota</taxon>
        <taxon>Sar</taxon>
        <taxon>Alveolata</taxon>
        <taxon>Dinophyceae</taxon>
        <taxon>Suessiales</taxon>
        <taxon>Suessiaceae</taxon>
        <taxon>Polarella</taxon>
    </lineage>
</organism>
<feature type="non-terminal residue" evidence="1">
    <location>
        <position position="66"/>
    </location>
</feature>
<dbReference type="AlphaFoldDB" id="A0A813EC02"/>
<protein>
    <submittedName>
        <fullName evidence="1">Uncharacterized protein</fullName>
    </submittedName>
</protein>
<reference evidence="1" key="1">
    <citation type="submission" date="2021-02" db="EMBL/GenBank/DDBJ databases">
        <authorList>
            <person name="Dougan E. K."/>
            <person name="Rhodes N."/>
            <person name="Thang M."/>
            <person name="Chan C."/>
        </authorList>
    </citation>
    <scope>NUCLEOTIDE SEQUENCE</scope>
</reference>
<feature type="non-terminal residue" evidence="1">
    <location>
        <position position="1"/>
    </location>
</feature>
<evidence type="ECO:0000313" key="1">
    <source>
        <dbReference type="EMBL" id="CAE8599652.1"/>
    </source>
</evidence>
<name>A0A813EC02_POLGL</name>
<keyword evidence="2" id="KW-1185">Reference proteome</keyword>
<sequence>AGGIKVFMDATADTNMADFAKVMATVKTLELGQLVGGGTDPATHFQKLLSRVRGAGGLESFLTQTE</sequence>
<gene>
    <name evidence="1" type="ORF">PGLA1383_LOCUS17998</name>
</gene>
<comment type="caution">
    <text evidence="1">The sequence shown here is derived from an EMBL/GenBank/DDBJ whole genome shotgun (WGS) entry which is preliminary data.</text>
</comment>